<comment type="subunit">
    <text evidence="4">Part of a SCF (SKP1-cullin-F-box) protein ligase complex.</text>
</comment>
<dbReference type="SUPFAM" id="SSF54695">
    <property type="entry name" value="POZ domain"/>
    <property type="match status" value="1"/>
</dbReference>
<protein>
    <recommendedName>
        <fullName evidence="4">SKP1-like protein</fullName>
    </recommendedName>
</protein>
<dbReference type="GO" id="GO:0016567">
    <property type="term" value="P:protein ubiquitination"/>
    <property type="evidence" value="ECO:0007669"/>
    <property type="project" value="UniProtKB-UniRule"/>
</dbReference>
<name>A0AAE1JE19_9FABA</name>
<accession>A0AAE1JE19</accession>
<dbReference type="SUPFAM" id="SSF81382">
    <property type="entry name" value="Skp1 dimerisation domain-like"/>
    <property type="match status" value="1"/>
</dbReference>
<dbReference type="Proteomes" id="UP001293593">
    <property type="component" value="Unassembled WGS sequence"/>
</dbReference>
<dbReference type="AlphaFoldDB" id="A0AAE1JE19"/>
<dbReference type="Gene3D" id="3.30.710.10">
    <property type="entry name" value="Potassium Channel Kv1.1, Chain A"/>
    <property type="match status" value="1"/>
</dbReference>
<dbReference type="PANTHER" id="PTHR11165">
    <property type="entry name" value="SKP1"/>
    <property type="match status" value="1"/>
</dbReference>
<comment type="function">
    <text evidence="4">Involved in ubiquitination and subsequent proteasomal degradation of target proteins. Together with CUL1, RBX1 and a F-box protein, it forms a SCF E3 ubiquitin ligase complex. The functional specificity of this complex depends on the type of F-box protein. In the SCF complex, it serves as an adapter that links the F-box protein to CUL1.</text>
</comment>
<dbReference type="Pfam" id="PF01466">
    <property type="entry name" value="Skp1"/>
    <property type="match status" value="1"/>
</dbReference>
<reference evidence="7" key="1">
    <citation type="submission" date="2023-10" db="EMBL/GenBank/DDBJ databases">
        <title>Chromosome-level genome of the transformable northern wattle, Acacia crassicarpa.</title>
        <authorList>
            <person name="Massaro I."/>
            <person name="Sinha N.R."/>
            <person name="Poethig S."/>
            <person name="Leichty A.R."/>
        </authorList>
    </citation>
    <scope>NUCLEOTIDE SEQUENCE</scope>
    <source>
        <strain evidence="7">Acra3RX</strain>
        <tissue evidence="7">Leaf</tissue>
    </source>
</reference>
<dbReference type="SMART" id="SM00512">
    <property type="entry name" value="Skp1"/>
    <property type="match status" value="1"/>
</dbReference>
<dbReference type="InterPro" id="IPR001232">
    <property type="entry name" value="SKP1-like"/>
</dbReference>
<evidence type="ECO:0000256" key="2">
    <source>
        <dbReference type="ARBA" id="ARBA00009993"/>
    </source>
</evidence>
<feature type="domain" description="SKP1 component dimerisation" evidence="5">
    <location>
        <begin position="113"/>
        <end position="158"/>
    </location>
</feature>
<comment type="pathway">
    <text evidence="1 4">Protein modification; protein ubiquitination.</text>
</comment>
<evidence type="ECO:0000313" key="7">
    <source>
        <dbReference type="EMBL" id="KAK4267828.1"/>
    </source>
</evidence>
<comment type="similarity">
    <text evidence="2 4">Belongs to the SKP1 family.</text>
</comment>
<comment type="caution">
    <text evidence="7">The sequence shown here is derived from an EMBL/GenBank/DDBJ whole genome shotgun (WGS) entry which is preliminary data.</text>
</comment>
<proteinExistence type="inferred from homology"/>
<evidence type="ECO:0000259" key="6">
    <source>
        <dbReference type="Pfam" id="PF03931"/>
    </source>
</evidence>
<gene>
    <name evidence="7" type="ORF">QN277_024561</name>
</gene>
<dbReference type="InterPro" id="IPR016897">
    <property type="entry name" value="SKP1"/>
</dbReference>
<evidence type="ECO:0000259" key="5">
    <source>
        <dbReference type="Pfam" id="PF01466"/>
    </source>
</evidence>
<dbReference type="InterPro" id="IPR011333">
    <property type="entry name" value="SKP1/BTB/POZ_sf"/>
</dbReference>
<dbReference type="InterPro" id="IPR016072">
    <property type="entry name" value="Skp1_comp_dimer"/>
</dbReference>
<dbReference type="InterPro" id="IPR016073">
    <property type="entry name" value="Skp1_comp_POZ"/>
</dbReference>
<evidence type="ECO:0000256" key="3">
    <source>
        <dbReference type="ARBA" id="ARBA00022786"/>
    </source>
</evidence>
<evidence type="ECO:0000313" key="8">
    <source>
        <dbReference type="Proteomes" id="UP001293593"/>
    </source>
</evidence>
<evidence type="ECO:0000256" key="1">
    <source>
        <dbReference type="ARBA" id="ARBA00004906"/>
    </source>
</evidence>
<dbReference type="PIRSF" id="PIRSF028729">
    <property type="entry name" value="E3_ubiquit_lig_SCF_Skp"/>
    <property type="match status" value="1"/>
</dbReference>
<sequence>MSSYVEAITVVCSDGGEFKITVTAAKLSKLLNDSLAEDVCVPDDRKIEITGGVDSKTLEKVIEYCEKHAPTADSEASDSDGEELKKWDIEFMKMDVEDILFHILMAANYLNIKGLLDLACQTAADLMKGMTVSQIRKIFHIKNDFSSEEHEELRRQHPGCTFD</sequence>
<dbReference type="EMBL" id="JAWXYG010000007">
    <property type="protein sequence ID" value="KAK4267828.1"/>
    <property type="molecule type" value="Genomic_DNA"/>
</dbReference>
<feature type="domain" description="SKP1 component POZ" evidence="6">
    <location>
        <begin position="7"/>
        <end position="68"/>
    </location>
</feature>
<dbReference type="InterPro" id="IPR036296">
    <property type="entry name" value="SKP1-like_dim_sf"/>
</dbReference>
<evidence type="ECO:0000256" key="4">
    <source>
        <dbReference type="PIRNR" id="PIRNR028729"/>
    </source>
</evidence>
<dbReference type="Pfam" id="PF03931">
    <property type="entry name" value="Skp1_POZ"/>
    <property type="match status" value="1"/>
</dbReference>
<keyword evidence="8" id="KW-1185">Reference proteome</keyword>
<organism evidence="7 8">
    <name type="scientific">Acacia crassicarpa</name>
    <name type="common">northern wattle</name>
    <dbReference type="NCBI Taxonomy" id="499986"/>
    <lineage>
        <taxon>Eukaryota</taxon>
        <taxon>Viridiplantae</taxon>
        <taxon>Streptophyta</taxon>
        <taxon>Embryophyta</taxon>
        <taxon>Tracheophyta</taxon>
        <taxon>Spermatophyta</taxon>
        <taxon>Magnoliopsida</taxon>
        <taxon>eudicotyledons</taxon>
        <taxon>Gunneridae</taxon>
        <taxon>Pentapetalae</taxon>
        <taxon>rosids</taxon>
        <taxon>fabids</taxon>
        <taxon>Fabales</taxon>
        <taxon>Fabaceae</taxon>
        <taxon>Caesalpinioideae</taxon>
        <taxon>mimosoid clade</taxon>
        <taxon>Acacieae</taxon>
        <taxon>Acacia</taxon>
    </lineage>
</organism>
<dbReference type="GO" id="GO:0006511">
    <property type="term" value="P:ubiquitin-dependent protein catabolic process"/>
    <property type="evidence" value="ECO:0007669"/>
    <property type="project" value="InterPro"/>
</dbReference>
<keyword evidence="3 4" id="KW-0833">Ubl conjugation pathway</keyword>
<dbReference type="GO" id="GO:0009867">
    <property type="term" value="P:jasmonic acid mediated signaling pathway"/>
    <property type="evidence" value="ECO:0007669"/>
    <property type="project" value="UniProtKB-ARBA"/>
</dbReference>